<keyword evidence="3 6" id="KW-0464">Manganese</keyword>
<evidence type="ECO:0000313" key="9">
    <source>
        <dbReference type="Proteomes" id="UP000179243"/>
    </source>
</evidence>
<accession>A0A1F7F0G8</accession>
<keyword evidence="5 6" id="KW-0684">Rhamnose metabolism</keyword>
<dbReference type="GO" id="GO:0008740">
    <property type="term" value="F:L-rhamnose isomerase activity"/>
    <property type="evidence" value="ECO:0007669"/>
    <property type="project" value="UniProtKB-UniRule"/>
</dbReference>
<sequence length="425" mass="47521">MNGSLSDQQINRSYLAAKERYASMGIDTEKTLQVLAKIPLSMHCWQGDDVGGFESAEGLTGGGIMATGSYPGKARNGDELRADLEMALKLIPGKHRVNLHAIYAETNGKKIDRADLEPCHFSNWMAWSKEQTIALDYNGSFFSHPMAASGFTLSSLDKLVRGYWIRHGKGSRAIGEALGKNQKSTCYVNLWIPDGYKDNPANRMVHREALLKALDSVFTEKIDPRTMRDAVESKLFGIGSESFVTGSFEFYLGYAVSRKKMLTLDMGHFHPTETIADKISSVLLYIDELLVHVSRGVRWDSDHVVTLSDDLYALAYEMTQKDFLNRVHLALDYFDASINRVAAWVIGAQATQKALLAALLSPRAALREAEQARDFTRRLALFEETRTMPLGAVWDHFCQNHGVPTGTGWLTEVQQYEKNVLSKRI</sequence>
<proteinExistence type="inferred from homology"/>
<comment type="catalytic activity">
    <reaction evidence="6">
        <text>L-rhamnopyranose = L-rhamnulose</text>
        <dbReference type="Rhea" id="RHEA:23160"/>
        <dbReference type="ChEBI" id="CHEBI:17897"/>
        <dbReference type="ChEBI" id="CHEBI:62346"/>
        <dbReference type="EC" id="5.3.1.14"/>
    </reaction>
</comment>
<comment type="cofactor">
    <cofactor evidence="6">
        <name>Mn(2+)</name>
        <dbReference type="ChEBI" id="CHEBI:29035"/>
    </cofactor>
    <text evidence="6">Binds 1 Mn(2+) ion per subunit.</text>
</comment>
<reference evidence="8 9" key="1">
    <citation type="journal article" date="2016" name="Nat. Commun.">
        <title>Thousands of microbial genomes shed light on interconnected biogeochemical processes in an aquifer system.</title>
        <authorList>
            <person name="Anantharaman K."/>
            <person name="Brown C.T."/>
            <person name="Hug L.A."/>
            <person name="Sharon I."/>
            <person name="Castelle C.J."/>
            <person name="Probst A.J."/>
            <person name="Thomas B.C."/>
            <person name="Singh A."/>
            <person name="Wilkins M.J."/>
            <person name="Karaoz U."/>
            <person name="Brodie E.L."/>
            <person name="Williams K.H."/>
            <person name="Hubbard S.S."/>
            <person name="Banfield J.F."/>
        </authorList>
    </citation>
    <scope>NUCLEOTIDE SEQUENCE [LARGE SCALE GENOMIC DNA]</scope>
</reference>
<dbReference type="EMBL" id="MFYX01000154">
    <property type="protein sequence ID" value="OGK00102.1"/>
    <property type="molecule type" value="Genomic_DNA"/>
</dbReference>
<dbReference type="GO" id="GO:0019324">
    <property type="term" value="P:L-lyxose metabolic process"/>
    <property type="evidence" value="ECO:0007669"/>
    <property type="project" value="TreeGrafter"/>
</dbReference>
<comment type="similarity">
    <text evidence="6">Belongs to the rhamnose isomerase family.</text>
</comment>
<dbReference type="SUPFAM" id="SSF51658">
    <property type="entry name" value="Xylose isomerase-like"/>
    <property type="match status" value="1"/>
</dbReference>
<dbReference type="Gene3D" id="3.20.20.150">
    <property type="entry name" value="Divalent-metal-dependent TIM barrel enzymes"/>
    <property type="match status" value="1"/>
</dbReference>
<feature type="binding site" evidence="6">
    <location>
        <position position="268"/>
    </location>
    <ligand>
        <name>Mn(2+)</name>
        <dbReference type="ChEBI" id="CHEBI:29035"/>
    </ligand>
</feature>
<dbReference type="Pfam" id="PF06134">
    <property type="entry name" value="RhaA"/>
    <property type="match status" value="1"/>
</dbReference>
<feature type="binding site" evidence="6">
    <location>
        <position position="300"/>
    </location>
    <ligand>
        <name>Mn(2+)</name>
        <dbReference type="ChEBI" id="CHEBI:29035"/>
    </ligand>
</feature>
<dbReference type="GO" id="GO:0005737">
    <property type="term" value="C:cytoplasm"/>
    <property type="evidence" value="ECO:0007669"/>
    <property type="project" value="UniProtKB-SubCell"/>
</dbReference>
<dbReference type="NCBIfam" id="NF002203">
    <property type="entry name" value="PRK01076.1"/>
    <property type="match status" value="1"/>
</dbReference>
<dbReference type="InterPro" id="IPR009308">
    <property type="entry name" value="Rhamnose_isomerase"/>
</dbReference>
<comment type="subcellular location">
    <subcellularLocation>
        <location evidence="6">Cytoplasm</location>
    </subcellularLocation>
</comment>
<dbReference type="HAMAP" id="MF_00541">
    <property type="entry name" value="RhaA"/>
    <property type="match status" value="1"/>
</dbReference>
<evidence type="ECO:0000256" key="3">
    <source>
        <dbReference type="ARBA" id="ARBA00023211"/>
    </source>
</evidence>
<evidence type="ECO:0000256" key="6">
    <source>
        <dbReference type="HAMAP-Rule" id="MF_00541"/>
    </source>
</evidence>
<comment type="caution">
    <text evidence="8">The sequence shown here is derived from an EMBL/GenBank/DDBJ whole genome shotgun (WGS) entry which is preliminary data.</text>
</comment>
<evidence type="ECO:0000256" key="2">
    <source>
        <dbReference type="ARBA" id="ARBA00022723"/>
    </source>
</evidence>
<feature type="binding site" evidence="6">
    <location>
        <position position="302"/>
    </location>
    <ligand>
        <name>Mn(2+)</name>
        <dbReference type="ChEBI" id="CHEBI:29035"/>
    </ligand>
</feature>
<comment type="function">
    <text evidence="6">Catalyzes the interconversion of L-rhamnose and L-rhamnulose.</text>
</comment>
<dbReference type="UniPathway" id="UPA00541">
    <property type="reaction ID" value="UER00601"/>
</dbReference>
<evidence type="ECO:0000256" key="4">
    <source>
        <dbReference type="ARBA" id="ARBA00023235"/>
    </source>
</evidence>
<name>A0A1F7F0G8_UNCRA</name>
<evidence type="ECO:0000256" key="1">
    <source>
        <dbReference type="ARBA" id="ARBA00022490"/>
    </source>
</evidence>
<keyword evidence="2 6" id="KW-0479">Metal-binding</keyword>
<dbReference type="InterPro" id="IPR036237">
    <property type="entry name" value="Xyl_isomerase-like_sf"/>
</dbReference>
<keyword evidence="1 6" id="KW-0963">Cytoplasm</keyword>
<dbReference type="PANTHER" id="PTHR30268">
    <property type="entry name" value="L-RHAMNOSE ISOMERASE"/>
    <property type="match status" value="1"/>
</dbReference>
<evidence type="ECO:0000256" key="5">
    <source>
        <dbReference type="ARBA" id="ARBA00023308"/>
    </source>
</evidence>
<keyword evidence="4 6" id="KW-0413">Isomerase</keyword>
<dbReference type="InterPro" id="IPR050337">
    <property type="entry name" value="L-rhamnose_isomerase"/>
</dbReference>
<dbReference type="Proteomes" id="UP000179243">
    <property type="component" value="Unassembled WGS sequence"/>
</dbReference>
<dbReference type="PANTHER" id="PTHR30268:SF0">
    <property type="entry name" value="L-RHAMNOSE ISOMERASE"/>
    <property type="match status" value="1"/>
</dbReference>
<dbReference type="EC" id="5.3.1.14" evidence="6 7"/>
<dbReference type="AlphaFoldDB" id="A0A1F7F0G8"/>
<organism evidence="8 9">
    <name type="scientific">Candidatus Raymondbacteria bacterium RIFOXYD12_FULL_49_13</name>
    <dbReference type="NCBI Taxonomy" id="1817890"/>
    <lineage>
        <taxon>Bacteria</taxon>
        <taxon>Raymondiibacteriota</taxon>
    </lineage>
</organism>
<dbReference type="GO" id="GO:0030145">
    <property type="term" value="F:manganese ion binding"/>
    <property type="evidence" value="ECO:0007669"/>
    <property type="project" value="UniProtKB-UniRule"/>
</dbReference>
<evidence type="ECO:0000256" key="7">
    <source>
        <dbReference type="NCBIfam" id="TIGR01748"/>
    </source>
</evidence>
<gene>
    <name evidence="6" type="primary">rhaA</name>
    <name evidence="8" type="ORF">A2519_12825</name>
</gene>
<dbReference type="NCBIfam" id="TIGR01748">
    <property type="entry name" value="rhaA"/>
    <property type="match status" value="1"/>
</dbReference>
<dbReference type="GO" id="GO:0019301">
    <property type="term" value="P:rhamnose catabolic process"/>
    <property type="evidence" value="ECO:0007669"/>
    <property type="project" value="UniProtKB-UniRule"/>
</dbReference>
<protein>
    <recommendedName>
        <fullName evidence="6 7">L-rhamnose isomerase</fullName>
        <ecNumber evidence="6 7">5.3.1.14</ecNumber>
    </recommendedName>
</protein>
<comment type="pathway">
    <text evidence="6">Carbohydrate degradation; L-rhamnose degradation; glycerone phosphate from L-rhamnose: step 1/3.</text>
</comment>
<evidence type="ECO:0000313" key="8">
    <source>
        <dbReference type="EMBL" id="OGK00102.1"/>
    </source>
</evidence>